<evidence type="ECO:0000259" key="2">
    <source>
        <dbReference type="Pfam" id="PF20710"/>
    </source>
</evidence>
<feature type="domain" description="DUF6824" evidence="2">
    <location>
        <begin position="398"/>
        <end position="478"/>
    </location>
</feature>
<feature type="region of interest" description="Disordered" evidence="1">
    <location>
        <begin position="350"/>
        <end position="389"/>
    </location>
</feature>
<keyword evidence="4" id="KW-1185">Reference proteome</keyword>
<gene>
    <name evidence="3" type="ORF">CYCCA115_LOCUS16268</name>
</gene>
<reference evidence="3" key="1">
    <citation type="submission" date="2023-08" db="EMBL/GenBank/DDBJ databases">
        <authorList>
            <person name="Audoor S."/>
            <person name="Bilcke G."/>
        </authorList>
    </citation>
    <scope>NUCLEOTIDE SEQUENCE</scope>
</reference>
<comment type="caution">
    <text evidence="3">The sequence shown here is derived from an EMBL/GenBank/DDBJ whole genome shotgun (WGS) entry which is preliminary data.</text>
</comment>
<evidence type="ECO:0000313" key="4">
    <source>
        <dbReference type="Proteomes" id="UP001295423"/>
    </source>
</evidence>
<accession>A0AAD2JJZ7</accession>
<feature type="compositionally biased region" description="Polar residues" evidence="1">
    <location>
        <begin position="351"/>
        <end position="364"/>
    </location>
</feature>
<dbReference type="Pfam" id="PF20710">
    <property type="entry name" value="DUF6824"/>
    <property type="match status" value="1"/>
</dbReference>
<dbReference type="AlphaFoldDB" id="A0AAD2JJZ7"/>
<protein>
    <recommendedName>
        <fullName evidence="2">DUF6824 domain-containing protein</fullName>
    </recommendedName>
</protein>
<organism evidence="3 4">
    <name type="scientific">Cylindrotheca closterium</name>
    <dbReference type="NCBI Taxonomy" id="2856"/>
    <lineage>
        <taxon>Eukaryota</taxon>
        <taxon>Sar</taxon>
        <taxon>Stramenopiles</taxon>
        <taxon>Ochrophyta</taxon>
        <taxon>Bacillariophyta</taxon>
        <taxon>Bacillariophyceae</taxon>
        <taxon>Bacillariophycidae</taxon>
        <taxon>Bacillariales</taxon>
        <taxon>Bacillariaceae</taxon>
        <taxon>Cylindrotheca</taxon>
    </lineage>
</organism>
<dbReference type="InterPro" id="IPR049227">
    <property type="entry name" value="DUF6824"/>
</dbReference>
<evidence type="ECO:0000256" key="1">
    <source>
        <dbReference type="SAM" id="MobiDB-lite"/>
    </source>
</evidence>
<name>A0AAD2JJZ7_9STRA</name>
<dbReference type="EMBL" id="CAKOGP040001914">
    <property type="protein sequence ID" value="CAJ1956509.1"/>
    <property type="molecule type" value="Genomic_DNA"/>
</dbReference>
<sequence>MSSGHQGYNSFLNILPCGTRGNINYGDEMAVRSSTYITDLLREKEDLDKHLASSMKVLSVEDRKLALEEIHGAAPADQEEPIVVNQRLGEIESHLTKLKTKGSAYDLACNESLDYVSNRNLSLMFLRSNRYDSKLAAEQIIKFFELKKFLFGAEKLTRDIVFQDLSAEDKKSLEEGSCQVLSNKDSINRTILLFVPGLRSPVSVESEARARFYLLMKTLKKSDDTQRRGIVAIIYAVAEYQDREKKGVGASLFARLATCLPVPWAGIHLCCDDFKEYVILRAFVTLLPAFVKAKFRVNLGTHMEVQYALRGFGIPAGSIPISPTNSAPLLQNHSTWCLQSAFEDNRDHPTVQKNQLNTRPSTPSKRLAEVSSAESMAGTTGEGLSHESQVNPQAGDALLGHGFRLNPGNLKLHDMIREIVDHYDAAERKGDKMIISRKVVEAFKASGSRFLSFDGNTRSWSIVNDKVARNKVAKAIRNRRRSVEAGNNNKATLSRHGTP</sequence>
<proteinExistence type="predicted"/>
<dbReference type="Proteomes" id="UP001295423">
    <property type="component" value="Unassembled WGS sequence"/>
</dbReference>
<evidence type="ECO:0000313" key="3">
    <source>
        <dbReference type="EMBL" id="CAJ1956509.1"/>
    </source>
</evidence>